<dbReference type="GO" id="GO:0016020">
    <property type="term" value="C:membrane"/>
    <property type="evidence" value="ECO:0007669"/>
    <property type="project" value="InterPro"/>
</dbReference>
<dbReference type="Proteomes" id="UP000008141">
    <property type="component" value="Unassembled WGS sequence"/>
</dbReference>
<dbReference type="eggNOG" id="KOG4730">
    <property type="taxonomic scope" value="Eukaryota"/>
</dbReference>
<dbReference type="InterPro" id="IPR016166">
    <property type="entry name" value="FAD-bd_PCMH"/>
</dbReference>
<keyword evidence="3" id="KW-0732">Signal</keyword>
<dbReference type="GeneID" id="17358985"/>
<evidence type="ECO:0000256" key="3">
    <source>
        <dbReference type="SAM" id="SignalP"/>
    </source>
</evidence>
<gene>
    <name evidence="5" type="ORF">CHLNCDRAFT_138071</name>
</gene>
<dbReference type="GO" id="GO:0003885">
    <property type="term" value="F:D-arabinono-1,4-lactone oxidase activity"/>
    <property type="evidence" value="ECO:0007669"/>
    <property type="project" value="InterPro"/>
</dbReference>
<dbReference type="InterPro" id="IPR010031">
    <property type="entry name" value="FAD_lactone_oxidase-like"/>
</dbReference>
<dbReference type="GO" id="GO:0019853">
    <property type="term" value="P:L-ascorbic acid biosynthetic process"/>
    <property type="evidence" value="ECO:0007669"/>
    <property type="project" value="UniProtKB-UniPathway"/>
</dbReference>
<dbReference type="InterPro" id="IPR016169">
    <property type="entry name" value="FAD-bd_PCMH_sub2"/>
</dbReference>
<dbReference type="InterPro" id="IPR036318">
    <property type="entry name" value="FAD-bd_PCMH-like_sf"/>
</dbReference>
<dbReference type="AlphaFoldDB" id="E1Z569"/>
<dbReference type="RefSeq" id="XP_005851281.1">
    <property type="nucleotide sequence ID" value="XM_005851219.1"/>
</dbReference>
<keyword evidence="2" id="KW-0560">Oxidoreductase</keyword>
<dbReference type="Pfam" id="PF01565">
    <property type="entry name" value="FAD_binding_4"/>
    <property type="match status" value="1"/>
</dbReference>
<feature type="domain" description="FAD-binding PCMH-type" evidence="4">
    <location>
        <begin position="32"/>
        <end position="234"/>
    </location>
</feature>
<evidence type="ECO:0000313" key="5">
    <source>
        <dbReference type="EMBL" id="EFN59179.1"/>
    </source>
</evidence>
<dbReference type="Pfam" id="PF04030">
    <property type="entry name" value="ALO"/>
    <property type="match status" value="1"/>
</dbReference>
<organism evidence="6">
    <name type="scientific">Chlorella variabilis</name>
    <name type="common">Green alga</name>
    <dbReference type="NCBI Taxonomy" id="554065"/>
    <lineage>
        <taxon>Eukaryota</taxon>
        <taxon>Viridiplantae</taxon>
        <taxon>Chlorophyta</taxon>
        <taxon>core chlorophytes</taxon>
        <taxon>Trebouxiophyceae</taxon>
        <taxon>Chlorellales</taxon>
        <taxon>Chlorellaceae</taxon>
        <taxon>Chlorella clade</taxon>
        <taxon>Chlorella</taxon>
    </lineage>
</organism>
<feature type="signal peptide" evidence="3">
    <location>
        <begin position="1"/>
        <end position="20"/>
    </location>
</feature>
<dbReference type="EMBL" id="GL433836">
    <property type="protein sequence ID" value="EFN59179.1"/>
    <property type="molecule type" value="Genomic_DNA"/>
</dbReference>
<sequence length="619" mass="67855">MGRLLAAATTVLMLAGAALAQGTNYKCRQGFFECADVVKVGRPSTVEELQAMVAMFPQVKASGVGHSWWREQFCAGNDSRAVNIVTTEQQAVLDFMAAPVDPQQWVGKQVPAGFPIQVNELDEEVTVAAGITQRALLDYLSDYKYWKQRSGWTLPAFSWFLDQTIGGAVVTATHGSSMKYASLAAQLRRLKLVLANGTMLELSPKSNPHLFMAAGVSVGRLGIVTEVTLKIKPQQAVQRRLQARKMQLELGPSPWLSVGSVAGDKPPSASDACPPLPRYPLVQELSFQDFAAQVLETQEAYNAAKQANDVDGMRRALFQASLPASAASSAGWLAVDETQAFWALPTASVQRTDYEHLDHEPLAVLLNAFPASEPVAMSGPEDDVYAQVEKRAVAANSRMALNSRFWSNLYVTQLRNKVAAGTFESRKAFLSMAESETQVTSTFAPYDQYEVAVPISRAGSCLMEVGKEVYGDAKLWDGARTPFLVRFVTEEDFYLSPTTDGPAMYVNMEDYVSRSSGRPNDQFQRIMQLFRQRCGARLHWGKAGWPQHAKCFKGSIEYPSTWCSFGCAVQELDPQGKFASEWDGWKWSATLNGNPIPLASCCTSKGFSPSCQCAARTDC</sequence>
<keyword evidence="6" id="KW-1185">Reference proteome</keyword>
<dbReference type="STRING" id="554065.E1Z569"/>
<dbReference type="PANTHER" id="PTHR43762">
    <property type="entry name" value="L-GULONOLACTONE OXIDASE"/>
    <property type="match status" value="1"/>
</dbReference>
<dbReference type="GO" id="GO:0071949">
    <property type="term" value="F:FAD binding"/>
    <property type="evidence" value="ECO:0007669"/>
    <property type="project" value="InterPro"/>
</dbReference>
<evidence type="ECO:0000256" key="2">
    <source>
        <dbReference type="ARBA" id="ARBA00023002"/>
    </source>
</evidence>
<dbReference type="InterPro" id="IPR006094">
    <property type="entry name" value="Oxid_FAD_bind_N"/>
</dbReference>
<name>E1Z569_CHLVA</name>
<evidence type="ECO:0000313" key="6">
    <source>
        <dbReference type="Proteomes" id="UP000008141"/>
    </source>
</evidence>
<dbReference type="PANTHER" id="PTHR43762:SF5">
    <property type="entry name" value="FAD-BINDING PCMH-TYPE DOMAIN-CONTAINING PROTEIN"/>
    <property type="match status" value="1"/>
</dbReference>
<dbReference type="KEGG" id="cvr:CHLNCDRAFT_138071"/>
<reference evidence="5 6" key="1">
    <citation type="journal article" date="2010" name="Plant Cell">
        <title>The Chlorella variabilis NC64A genome reveals adaptation to photosymbiosis, coevolution with viruses, and cryptic sex.</title>
        <authorList>
            <person name="Blanc G."/>
            <person name="Duncan G."/>
            <person name="Agarkova I."/>
            <person name="Borodovsky M."/>
            <person name="Gurnon J."/>
            <person name="Kuo A."/>
            <person name="Lindquist E."/>
            <person name="Lucas S."/>
            <person name="Pangilinan J."/>
            <person name="Polle J."/>
            <person name="Salamov A."/>
            <person name="Terry A."/>
            <person name="Yamada T."/>
            <person name="Dunigan D.D."/>
            <person name="Grigoriev I.V."/>
            <person name="Claverie J.M."/>
            <person name="Van Etten J.L."/>
        </authorList>
    </citation>
    <scope>NUCLEOTIDE SEQUENCE [LARGE SCALE GENOMIC DNA]</scope>
    <source>
        <strain evidence="5 6">NC64A</strain>
    </source>
</reference>
<dbReference type="InterPro" id="IPR007173">
    <property type="entry name" value="ALO_C"/>
</dbReference>
<proteinExistence type="predicted"/>
<dbReference type="PROSITE" id="PS51387">
    <property type="entry name" value="FAD_PCMH"/>
    <property type="match status" value="1"/>
</dbReference>
<comment type="pathway">
    <text evidence="1">Cofactor biosynthesis; L-ascorbate biosynthesis.</text>
</comment>
<feature type="chain" id="PRO_5003155865" description="FAD-binding PCMH-type domain-containing protein" evidence="3">
    <location>
        <begin position="21"/>
        <end position="619"/>
    </location>
</feature>
<dbReference type="InParanoid" id="E1Z569"/>
<dbReference type="OrthoDB" id="610608at2759"/>
<dbReference type="Gene3D" id="3.30.70.2520">
    <property type="match status" value="1"/>
</dbReference>
<evidence type="ECO:0000256" key="1">
    <source>
        <dbReference type="ARBA" id="ARBA00005147"/>
    </source>
</evidence>
<dbReference type="FunCoup" id="E1Z569">
    <property type="interactions" value="335"/>
</dbReference>
<dbReference type="SUPFAM" id="SSF56176">
    <property type="entry name" value="FAD-binding/transporter-associated domain-like"/>
    <property type="match status" value="1"/>
</dbReference>
<accession>E1Z569</accession>
<evidence type="ECO:0000259" key="4">
    <source>
        <dbReference type="PROSITE" id="PS51387"/>
    </source>
</evidence>
<protein>
    <recommendedName>
        <fullName evidence="4">FAD-binding PCMH-type domain-containing protein</fullName>
    </recommendedName>
</protein>
<dbReference type="UniPathway" id="UPA00132"/>
<dbReference type="Gene3D" id="3.30.465.10">
    <property type="match status" value="1"/>
</dbReference>